<dbReference type="GO" id="GO:0007131">
    <property type="term" value="P:reciprocal meiotic recombination"/>
    <property type="evidence" value="ECO:0007669"/>
    <property type="project" value="TreeGrafter"/>
</dbReference>
<evidence type="ECO:0000313" key="3">
    <source>
        <dbReference type="EMBL" id="KAG6407992.1"/>
    </source>
</evidence>
<feature type="coiled-coil region" evidence="2">
    <location>
        <begin position="594"/>
        <end position="649"/>
    </location>
</feature>
<proteinExistence type="predicted"/>
<evidence type="ECO:0000256" key="2">
    <source>
        <dbReference type="SAM" id="Coils"/>
    </source>
</evidence>
<keyword evidence="4" id="KW-1185">Reference proteome</keyword>
<dbReference type="AlphaFoldDB" id="A0A8X8X7Y6"/>
<keyword evidence="1 2" id="KW-0175">Coiled coil</keyword>
<reference evidence="3" key="1">
    <citation type="submission" date="2018-01" db="EMBL/GenBank/DDBJ databases">
        <authorList>
            <person name="Mao J.F."/>
        </authorList>
    </citation>
    <scope>NUCLEOTIDE SEQUENCE</scope>
    <source>
        <strain evidence="3">Huo1</strain>
        <tissue evidence="3">Leaf</tissue>
    </source>
</reference>
<sequence>MHYVADIVNLPSYLDFGWHVWCPKWKQKKVGFVKLRRRESKLSWIVKSVLNSSRHSSISDNGASEPARVLLERLFAQTQKLEQQIGRDPSSPGLGVGFGELESELHAALVALKNKEEDLQDAERKLVLEFNEIHQARKSLERREDEMAAATLKQEKLEEELRVANVELASRALEISDLKLQLKEKDDKISASQLALLVKEEEIGEMERELMKKTDEAADAESQLRFKSELLDEANKVVEKQALELQQLQRVLREKEEELGNSIRMQESESEKLKNMEAKLEKQTMDWLIAQEELRKLAEQTSKHVGEANSTLDEFGRVKKLISDVKCELVSSQKVLASSKEKMESQDRLLEEQLNELEELRQSIMSYLPSLRDAEVEVENERVKLRVAEAQNEELKRDLLLEKELVAELQTTLDKERSALKQAVSELSALCEEIDSKNAAFEQSQILLTAKESELVEARLEIQHLKSELVSLQLVLEQKNSELSDAKEMLEELSHLIAELKGILSSREEELIGAVSELKEKGQHVLTMQHELTNAQLKFSEAEAVVGKIVDLTNEVVLSLNDQGYYTLIPTVKDNHGLSSPLLDRPPDSSKWQVKQLETELEFTRETLRAKEMEVLAANKDLITKDEELNVAIRKLDAKEKEIAKLREGVMQDTDLKQLYALSQEIIGEKGVGEVAIEKLQLEAAQLEVEAATTALERITELSRQLLHQAGLSIEAENDILLRDDDSEELDCSLNVSCNCVFFFSKTSVIIVEEQNEVHDYK</sequence>
<name>A0A8X8X7Y6_SALSN</name>
<dbReference type="EMBL" id="PNBA02000011">
    <property type="protein sequence ID" value="KAG6407992.1"/>
    <property type="molecule type" value="Genomic_DNA"/>
</dbReference>
<dbReference type="PANTHER" id="PTHR23160:SF19">
    <property type="entry name" value="MYOSIN HEAVY CHAIN-RELATED PROTEIN"/>
    <property type="match status" value="1"/>
</dbReference>
<accession>A0A8X8X7Y6</accession>
<evidence type="ECO:0000313" key="4">
    <source>
        <dbReference type="Proteomes" id="UP000298416"/>
    </source>
</evidence>
<evidence type="ECO:0000256" key="1">
    <source>
        <dbReference type="ARBA" id="ARBA00023054"/>
    </source>
</evidence>
<feature type="coiled-coil region" evidence="2">
    <location>
        <begin position="336"/>
        <end position="510"/>
    </location>
</feature>
<feature type="coiled-coil region" evidence="2">
    <location>
        <begin position="196"/>
        <end position="286"/>
    </location>
</feature>
<organism evidence="3">
    <name type="scientific">Salvia splendens</name>
    <name type="common">Scarlet sage</name>
    <dbReference type="NCBI Taxonomy" id="180675"/>
    <lineage>
        <taxon>Eukaryota</taxon>
        <taxon>Viridiplantae</taxon>
        <taxon>Streptophyta</taxon>
        <taxon>Embryophyta</taxon>
        <taxon>Tracheophyta</taxon>
        <taxon>Spermatophyta</taxon>
        <taxon>Magnoliopsida</taxon>
        <taxon>eudicotyledons</taxon>
        <taxon>Gunneridae</taxon>
        <taxon>Pentapetalae</taxon>
        <taxon>asterids</taxon>
        <taxon>lamiids</taxon>
        <taxon>Lamiales</taxon>
        <taxon>Lamiaceae</taxon>
        <taxon>Nepetoideae</taxon>
        <taxon>Mentheae</taxon>
        <taxon>Salviinae</taxon>
        <taxon>Salvia</taxon>
        <taxon>Salvia subgen. Calosphace</taxon>
        <taxon>core Calosphace</taxon>
    </lineage>
</organism>
<reference evidence="3" key="2">
    <citation type="submission" date="2020-08" db="EMBL/GenBank/DDBJ databases">
        <title>Plant Genome Project.</title>
        <authorList>
            <person name="Zhang R.-G."/>
        </authorList>
    </citation>
    <scope>NUCLEOTIDE SEQUENCE</scope>
    <source>
        <strain evidence="3">Huo1</strain>
        <tissue evidence="3">Leaf</tissue>
    </source>
</reference>
<gene>
    <name evidence="3" type="ORF">SASPL_130994</name>
</gene>
<dbReference type="PANTHER" id="PTHR23160">
    <property type="entry name" value="SYNAPTONEMAL COMPLEX PROTEIN-RELATED"/>
    <property type="match status" value="1"/>
</dbReference>
<dbReference type="Proteomes" id="UP000298416">
    <property type="component" value="Unassembled WGS sequence"/>
</dbReference>
<comment type="caution">
    <text evidence="3">The sequence shown here is derived from an EMBL/GenBank/DDBJ whole genome shotgun (WGS) entry which is preliminary data.</text>
</comment>
<protein>
    <submittedName>
        <fullName evidence="3">Uncharacterized protein</fullName>
    </submittedName>
</protein>
<feature type="coiled-coil region" evidence="2">
    <location>
        <begin position="105"/>
        <end position="167"/>
    </location>
</feature>